<dbReference type="Proteomes" id="UP001151760">
    <property type="component" value="Unassembled WGS sequence"/>
</dbReference>
<evidence type="ECO:0000313" key="1">
    <source>
        <dbReference type="EMBL" id="GJT69953.1"/>
    </source>
</evidence>
<reference evidence="1" key="1">
    <citation type="journal article" date="2022" name="Int. J. Mol. Sci.">
        <title>Draft Genome of Tanacetum Coccineum: Genomic Comparison of Closely Related Tanacetum-Family Plants.</title>
        <authorList>
            <person name="Yamashiro T."/>
            <person name="Shiraishi A."/>
            <person name="Nakayama K."/>
            <person name="Satake H."/>
        </authorList>
    </citation>
    <scope>NUCLEOTIDE SEQUENCE</scope>
</reference>
<dbReference type="EMBL" id="BQNB010018034">
    <property type="protein sequence ID" value="GJT69953.1"/>
    <property type="molecule type" value="Genomic_DNA"/>
</dbReference>
<sequence length="102" mass="11854">MEDSVFRTWLVWEMHANVMRMASISGVGDEDYFAKALLDYEAEYGVPFTLRHYYENASINLNVDDGRDEEDNVQKLNAYRHGKTKRGLKERGRSIGIVSNYE</sequence>
<reference evidence="1" key="2">
    <citation type="submission" date="2022-01" db="EMBL/GenBank/DDBJ databases">
        <authorList>
            <person name="Yamashiro T."/>
            <person name="Shiraishi A."/>
            <person name="Satake H."/>
            <person name="Nakayama K."/>
        </authorList>
    </citation>
    <scope>NUCLEOTIDE SEQUENCE</scope>
</reference>
<gene>
    <name evidence="1" type="ORF">Tco_1029239</name>
</gene>
<evidence type="ECO:0000313" key="2">
    <source>
        <dbReference type="Proteomes" id="UP001151760"/>
    </source>
</evidence>
<name>A0ABQ5G4E8_9ASTR</name>
<protein>
    <submittedName>
        <fullName evidence="1">Uncharacterized protein</fullName>
    </submittedName>
</protein>
<accession>A0ABQ5G4E8</accession>
<organism evidence="1 2">
    <name type="scientific">Tanacetum coccineum</name>
    <dbReference type="NCBI Taxonomy" id="301880"/>
    <lineage>
        <taxon>Eukaryota</taxon>
        <taxon>Viridiplantae</taxon>
        <taxon>Streptophyta</taxon>
        <taxon>Embryophyta</taxon>
        <taxon>Tracheophyta</taxon>
        <taxon>Spermatophyta</taxon>
        <taxon>Magnoliopsida</taxon>
        <taxon>eudicotyledons</taxon>
        <taxon>Gunneridae</taxon>
        <taxon>Pentapetalae</taxon>
        <taxon>asterids</taxon>
        <taxon>campanulids</taxon>
        <taxon>Asterales</taxon>
        <taxon>Asteraceae</taxon>
        <taxon>Asteroideae</taxon>
        <taxon>Anthemideae</taxon>
        <taxon>Anthemidinae</taxon>
        <taxon>Tanacetum</taxon>
    </lineage>
</organism>
<keyword evidence="2" id="KW-1185">Reference proteome</keyword>
<proteinExistence type="predicted"/>
<comment type="caution">
    <text evidence="1">The sequence shown here is derived from an EMBL/GenBank/DDBJ whole genome shotgun (WGS) entry which is preliminary data.</text>
</comment>